<accession>A0AA49JH67</accession>
<dbReference type="AlphaFoldDB" id="A0AA49JH67"/>
<dbReference type="CDD" id="cd00156">
    <property type="entry name" value="REC"/>
    <property type="match status" value="1"/>
</dbReference>
<dbReference type="PANTHER" id="PTHR44591:SF3">
    <property type="entry name" value="RESPONSE REGULATORY DOMAIN-CONTAINING PROTEIN"/>
    <property type="match status" value="1"/>
</dbReference>
<evidence type="ECO:0000313" key="4">
    <source>
        <dbReference type="EMBL" id="WKN37735.1"/>
    </source>
</evidence>
<dbReference type="GO" id="GO:0000160">
    <property type="term" value="P:phosphorelay signal transduction system"/>
    <property type="evidence" value="ECO:0007669"/>
    <property type="project" value="InterPro"/>
</dbReference>
<dbReference type="Gene3D" id="3.40.50.2300">
    <property type="match status" value="1"/>
</dbReference>
<dbReference type="Pfam" id="PF00072">
    <property type="entry name" value="Response_reg"/>
    <property type="match status" value="1"/>
</dbReference>
<gene>
    <name evidence="4" type="ORF">K4G66_03310</name>
</gene>
<dbReference type="PROSITE" id="PS50110">
    <property type="entry name" value="RESPONSE_REGULATORY"/>
    <property type="match status" value="1"/>
</dbReference>
<reference evidence="4" key="2">
    <citation type="journal article" date="2024" name="Antonie Van Leeuwenhoek">
        <title>Roseihalotalea indica gen. nov., sp. nov., a halophilic Bacteroidetes from mesopelagic Southwest Indian Ocean with higher carbohydrate metabolic potential.</title>
        <authorList>
            <person name="Chen B."/>
            <person name="Zhang M."/>
            <person name="Lin D."/>
            <person name="Ye J."/>
            <person name="Tang K."/>
        </authorList>
    </citation>
    <scope>NUCLEOTIDE SEQUENCE</scope>
    <source>
        <strain evidence="4">TK19036</strain>
    </source>
</reference>
<evidence type="ECO:0000259" key="3">
    <source>
        <dbReference type="PROSITE" id="PS50110"/>
    </source>
</evidence>
<dbReference type="SUPFAM" id="SSF52172">
    <property type="entry name" value="CheY-like"/>
    <property type="match status" value="1"/>
</dbReference>
<proteinExistence type="predicted"/>
<evidence type="ECO:0000256" key="2">
    <source>
        <dbReference type="PROSITE-ProRule" id="PRU00169"/>
    </source>
</evidence>
<keyword evidence="1 2" id="KW-0597">Phosphoprotein</keyword>
<dbReference type="PANTHER" id="PTHR44591">
    <property type="entry name" value="STRESS RESPONSE REGULATOR PROTEIN 1"/>
    <property type="match status" value="1"/>
</dbReference>
<protein>
    <submittedName>
        <fullName evidence="4">Response regulator</fullName>
    </submittedName>
</protein>
<feature type="modified residue" description="4-aspartylphosphate" evidence="2">
    <location>
        <position position="55"/>
    </location>
</feature>
<dbReference type="InterPro" id="IPR001789">
    <property type="entry name" value="Sig_transdc_resp-reg_receiver"/>
</dbReference>
<organism evidence="4">
    <name type="scientific">Roseihalotalea indica</name>
    <dbReference type="NCBI Taxonomy" id="2867963"/>
    <lineage>
        <taxon>Bacteria</taxon>
        <taxon>Pseudomonadati</taxon>
        <taxon>Bacteroidota</taxon>
        <taxon>Cytophagia</taxon>
        <taxon>Cytophagales</taxon>
        <taxon>Catalimonadaceae</taxon>
        <taxon>Roseihalotalea</taxon>
    </lineage>
</organism>
<reference evidence="4" key="1">
    <citation type="journal article" date="2023" name="Comput. Struct. Biotechnol. J.">
        <title>Discovery of a novel marine Bacteroidetes with a rich repertoire of carbohydrate-active enzymes.</title>
        <authorList>
            <person name="Chen B."/>
            <person name="Liu G."/>
            <person name="Chen Q."/>
            <person name="Wang H."/>
            <person name="Liu L."/>
            <person name="Tang K."/>
        </authorList>
    </citation>
    <scope>NUCLEOTIDE SEQUENCE</scope>
    <source>
        <strain evidence="4">TK19036</strain>
    </source>
</reference>
<evidence type="ECO:0000256" key="1">
    <source>
        <dbReference type="ARBA" id="ARBA00022553"/>
    </source>
</evidence>
<feature type="domain" description="Response regulatory" evidence="3">
    <location>
        <begin position="5"/>
        <end position="120"/>
    </location>
</feature>
<dbReference type="SMART" id="SM00448">
    <property type="entry name" value="REC"/>
    <property type="match status" value="1"/>
</dbReference>
<name>A0AA49JH67_9BACT</name>
<dbReference type="InterPro" id="IPR011006">
    <property type="entry name" value="CheY-like_superfamily"/>
</dbReference>
<dbReference type="InterPro" id="IPR050595">
    <property type="entry name" value="Bact_response_regulator"/>
</dbReference>
<dbReference type="EMBL" id="CP120682">
    <property type="protein sequence ID" value="WKN37735.1"/>
    <property type="molecule type" value="Genomic_DNA"/>
</dbReference>
<sequence>MKPKHILILDDEREICFLLAALLDQMGYKTECAHNLDDGIQILSHSAPFDLVFLDLNLPDGLGYKIVPNIKEQNHNAKVVMISAHDSLLKKIKSETEGVDQFLTKPFSRHNITQVLEELNV</sequence>